<dbReference type="SMART" id="SM00342">
    <property type="entry name" value="HTH_ARAC"/>
    <property type="match status" value="1"/>
</dbReference>
<dbReference type="Pfam" id="PF12833">
    <property type="entry name" value="HTH_18"/>
    <property type="match status" value="1"/>
</dbReference>
<organism evidence="5 6">
    <name type="scientific">Photobacterium aphoticum</name>
    <dbReference type="NCBI Taxonomy" id="754436"/>
    <lineage>
        <taxon>Bacteria</taxon>
        <taxon>Pseudomonadati</taxon>
        <taxon>Pseudomonadota</taxon>
        <taxon>Gammaproteobacteria</taxon>
        <taxon>Vibrionales</taxon>
        <taxon>Vibrionaceae</taxon>
        <taxon>Photobacterium</taxon>
    </lineage>
</organism>
<dbReference type="GO" id="GO:0043565">
    <property type="term" value="F:sequence-specific DNA binding"/>
    <property type="evidence" value="ECO:0007669"/>
    <property type="project" value="InterPro"/>
</dbReference>
<dbReference type="SUPFAM" id="SSF46689">
    <property type="entry name" value="Homeodomain-like"/>
    <property type="match status" value="1"/>
</dbReference>
<dbReference type="Gene3D" id="1.10.10.60">
    <property type="entry name" value="Homeodomain-like"/>
    <property type="match status" value="1"/>
</dbReference>
<evidence type="ECO:0000313" key="5">
    <source>
        <dbReference type="EMBL" id="GAL02548.1"/>
    </source>
</evidence>
<dbReference type="AlphaFoldDB" id="A0A090QJY7"/>
<evidence type="ECO:0000259" key="4">
    <source>
        <dbReference type="PROSITE" id="PS01124"/>
    </source>
</evidence>
<evidence type="ECO:0000256" key="3">
    <source>
        <dbReference type="ARBA" id="ARBA00023163"/>
    </source>
</evidence>
<dbReference type="InterPro" id="IPR020449">
    <property type="entry name" value="Tscrpt_reg_AraC-type_HTH"/>
</dbReference>
<dbReference type="eggNOG" id="COG2207">
    <property type="taxonomic scope" value="Bacteria"/>
</dbReference>
<feature type="domain" description="HTH araC/xylS-type" evidence="4">
    <location>
        <begin position="115"/>
        <end position="212"/>
    </location>
</feature>
<dbReference type="PRINTS" id="PR00032">
    <property type="entry name" value="HTHARAC"/>
</dbReference>
<dbReference type="STRING" id="754436.JCM19237_5441"/>
<evidence type="ECO:0000256" key="2">
    <source>
        <dbReference type="ARBA" id="ARBA00023125"/>
    </source>
</evidence>
<keyword evidence="3" id="KW-0804">Transcription</keyword>
<name>A0A090QJY7_9GAMM</name>
<comment type="caution">
    <text evidence="5">The sequence shown here is derived from an EMBL/GenBank/DDBJ whole genome shotgun (WGS) entry which is preliminary data.</text>
</comment>
<dbReference type="PANTHER" id="PTHR43280:SF28">
    <property type="entry name" value="HTH-TYPE TRANSCRIPTIONAL ACTIVATOR RHAS"/>
    <property type="match status" value="1"/>
</dbReference>
<gene>
    <name evidence="5" type="ORF">JCM19237_5441</name>
</gene>
<dbReference type="EMBL" id="BBMN01000001">
    <property type="protein sequence ID" value="GAL02548.1"/>
    <property type="molecule type" value="Genomic_DNA"/>
</dbReference>
<protein>
    <submittedName>
        <fullName evidence="5">Transcriptional regulator AraC family</fullName>
    </submittedName>
</protein>
<dbReference type="PANTHER" id="PTHR43280">
    <property type="entry name" value="ARAC-FAMILY TRANSCRIPTIONAL REGULATOR"/>
    <property type="match status" value="1"/>
</dbReference>
<dbReference type="InterPro" id="IPR018060">
    <property type="entry name" value="HTH_AraC"/>
</dbReference>
<reference evidence="5 6" key="1">
    <citation type="journal article" date="2014" name="Genome Announc.">
        <title>Draft Genome Sequences of Two Vibrionaceae Species, Vibrio ponticus C121 and Photobacterium aphoticum C119, Isolated as Coral Reef Microbiota.</title>
        <authorList>
            <person name="Al-saari N."/>
            <person name="Meirelles P.M."/>
            <person name="Mino S."/>
            <person name="Suda W."/>
            <person name="Oshima K."/>
            <person name="Hattori M."/>
            <person name="Ohkuma M."/>
            <person name="Thompson F.L."/>
            <person name="Gomez-Gil B."/>
            <person name="Sawabe T."/>
            <person name="Sawabe T."/>
        </authorList>
    </citation>
    <scope>NUCLEOTIDE SEQUENCE [LARGE SCALE GENOMIC DNA]</scope>
    <source>
        <strain evidence="5 6">JCM 19237</strain>
    </source>
</reference>
<evidence type="ECO:0000256" key="1">
    <source>
        <dbReference type="ARBA" id="ARBA00023015"/>
    </source>
</evidence>
<sequence>MKRNHIVSTNGHGAISYHKHLAFFKPGELIFIPKHLAVNIYVFCIDGRPLQIYLHKISGNKESTPISVDFIKAIDEVSRSSISTKSMVIQAITAYFDQSHHHDTPYHAQSLSVVEKIQPLIRDELQRKWSTSEICAQLYISSASLYRALKAENTSFTEILTNERLNAAKILLKKTHKSIDQISYECGFQSQSYFAKKFKAKFHISPTAFRKKSH</sequence>
<accession>A0A090QJY7</accession>
<keyword evidence="2" id="KW-0238">DNA-binding</keyword>
<dbReference type="Proteomes" id="UP000029227">
    <property type="component" value="Unassembled WGS sequence"/>
</dbReference>
<proteinExistence type="predicted"/>
<dbReference type="InterPro" id="IPR009057">
    <property type="entry name" value="Homeodomain-like_sf"/>
</dbReference>
<dbReference type="PROSITE" id="PS01124">
    <property type="entry name" value="HTH_ARAC_FAMILY_2"/>
    <property type="match status" value="1"/>
</dbReference>
<evidence type="ECO:0000313" key="6">
    <source>
        <dbReference type="Proteomes" id="UP000029227"/>
    </source>
</evidence>
<keyword evidence="1" id="KW-0805">Transcription regulation</keyword>
<dbReference type="GO" id="GO:0003700">
    <property type="term" value="F:DNA-binding transcription factor activity"/>
    <property type="evidence" value="ECO:0007669"/>
    <property type="project" value="InterPro"/>
</dbReference>